<dbReference type="AlphaFoldDB" id="A0A074Z5V2"/>
<feature type="compositionally biased region" description="Polar residues" evidence="1">
    <location>
        <begin position="1"/>
        <end position="10"/>
    </location>
</feature>
<keyword evidence="3" id="KW-1185">Reference proteome</keyword>
<dbReference type="OMA" id="TNIYRWS"/>
<dbReference type="PANTHER" id="PTHR23146">
    <property type="entry name" value="LEO1 PROTEIN"/>
    <property type="match status" value="1"/>
</dbReference>
<feature type="compositionally biased region" description="Acidic residues" evidence="1">
    <location>
        <begin position="59"/>
        <end position="86"/>
    </location>
</feature>
<dbReference type="GO" id="GO:0032968">
    <property type="term" value="P:positive regulation of transcription elongation by RNA polymerase II"/>
    <property type="evidence" value="ECO:0007669"/>
    <property type="project" value="TreeGrafter"/>
</dbReference>
<dbReference type="STRING" id="1043005.A0A074Z5V2"/>
<dbReference type="PANTHER" id="PTHR23146:SF0">
    <property type="entry name" value="RNA POLYMERASE-ASSOCIATED PROTEIN LEO1"/>
    <property type="match status" value="1"/>
</dbReference>
<feature type="region of interest" description="Disordered" evidence="1">
    <location>
        <begin position="1"/>
        <end position="119"/>
    </location>
</feature>
<feature type="region of interest" description="Disordered" evidence="1">
    <location>
        <begin position="335"/>
        <end position="504"/>
    </location>
</feature>
<feature type="compositionally biased region" description="Acidic residues" evidence="1">
    <location>
        <begin position="472"/>
        <end position="485"/>
    </location>
</feature>
<dbReference type="GeneID" id="25369214"/>
<feature type="compositionally biased region" description="Acidic residues" evidence="1">
    <location>
        <begin position="32"/>
        <end position="42"/>
    </location>
</feature>
<protein>
    <recommendedName>
        <fullName evidence="4">Leo1-like protein</fullName>
    </recommendedName>
</protein>
<dbReference type="InterPro" id="IPR007149">
    <property type="entry name" value="Leo1"/>
</dbReference>
<organism evidence="2 3">
    <name type="scientific">Aureobasidium subglaciale (strain EXF-2481)</name>
    <name type="common">Aureobasidium pullulans var. subglaciale</name>
    <dbReference type="NCBI Taxonomy" id="1043005"/>
    <lineage>
        <taxon>Eukaryota</taxon>
        <taxon>Fungi</taxon>
        <taxon>Dikarya</taxon>
        <taxon>Ascomycota</taxon>
        <taxon>Pezizomycotina</taxon>
        <taxon>Dothideomycetes</taxon>
        <taxon>Dothideomycetidae</taxon>
        <taxon>Dothideales</taxon>
        <taxon>Saccotheciaceae</taxon>
        <taxon>Aureobasidium</taxon>
    </lineage>
</organism>
<dbReference type="GO" id="GO:1990269">
    <property type="term" value="F:RNA polymerase II C-terminal domain phosphoserine binding"/>
    <property type="evidence" value="ECO:0007669"/>
    <property type="project" value="TreeGrafter"/>
</dbReference>
<feature type="compositionally biased region" description="Basic and acidic residues" evidence="1">
    <location>
        <begin position="335"/>
        <end position="362"/>
    </location>
</feature>
<feature type="compositionally biased region" description="Basic and acidic residues" evidence="1">
    <location>
        <begin position="456"/>
        <end position="471"/>
    </location>
</feature>
<sequence>MSDQVPTDPSDQAPPDLPGAVTSAILPANDPVPDELSEDEDDIIPRKRPLGDLVNTKIDEDDASDMGDDDDLFGDGGDDDDQEETAPEPLRTLEDEELDSGDDEGRHDRAPSEQHMDEETQDMIVQESSMSRQSLPEPTDGEMYLTKIPKFLSIDPKHWHHTTYQPPTTDHHSHEAAPGFSAFSTAISTVHWRRSPSNPQNIQSNARILRWSDGSLTLQLASNPTQQYEIEGNPLAPRQRNPSKPTPTSQKLGRKDHAYDSYTYLTVPDPSNALLRVSHKITAGLSILPSAATTDDALEKLQNSLAAISQGKNKSSAGGIEFVKIDEDPELAKKKAEVAEREKDRARKRREAAETRERERNGRALGRAGLGGRGYGGGLTAGMLEDDELGGGTRQRARPKPKRRQRANSEYSEDEDFGRKKSNFGNDEYDEEDDFIAGSDEEEAVEDDDDEDDGIVEDRRPKERAPKRASPDEDDEDAEGEDDDVPQASRTKRRRVIDEDDDDE</sequence>
<evidence type="ECO:0000313" key="3">
    <source>
        <dbReference type="Proteomes" id="UP000030641"/>
    </source>
</evidence>
<name>A0A074Z5V2_AURSE</name>
<dbReference type="GO" id="GO:0006368">
    <property type="term" value="P:transcription elongation by RNA polymerase II"/>
    <property type="evidence" value="ECO:0007669"/>
    <property type="project" value="InterPro"/>
</dbReference>
<proteinExistence type="predicted"/>
<evidence type="ECO:0008006" key="4">
    <source>
        <dbReference type="Google" id="ProtNLM"/>
    </source>
</evidence>
<dbReference type="OrthoDB" id="20844at2759"/>
<feature type="compositionally biased region" description="Gly residues" evidence="1">
    <location>
        <begin position="368"/>
        <end position="380"/>
    </location>
</feature>
<reference evidence="2 3" key="1">
    <citation type="journal article" date="2014" name="BMC Genomics">
        <title>Genome sequencing of four Aureobasidium pullulans varieties: biotechnological potential, stress tolerance, and description of new species.</title>
        <authorList>
            <person name="Gostin Ar C."/>
            <person name="Ohm R.A."/>
            <person name="Kogej T."/>
            <person name="Sonjak S."/>
            <person name="Turk M."/>
            <person name="Zajc J."/>
            <person name="Zalar P."/>
            <person name="Grube M."/>
            <person name="Sun H."/>
            <person name="Han J."/>
            <person name="Sharma A."/>
            <person name="Chiniquy J."/>
            <person name="Ngan C.Y."/>
            <person name="Lipzen A."/>
            <person name="Barry K."/>
            <person name="Grigoriev I.V."/>
            <person name="Gunde-Cimerman N."/>
        </authorList>
    </citation>
    <scope>NUCLEOTIDE SEQUENCE [LARGE SCALE GENOMIC DNA]</scope>
    <source>
        <strain evidence="2 3">EXF-2481</strain>
    </source>
</reference>
<dbReference type="Pfam" id="PF04004">
    <property type="entry name" value="Leo1"/>
    <property type="match status" value="1"/>
</dbReference>
<accession>A0A074Z5V2</accession>
<dbReference type="Proteomes" id="UP000030641">
    <property type="component" value="Unassembled WGS sequence"/>
</dbReference>
<feature type="compositionally biased region" description="Basic residues" evidence="1">
    <location>
        <begin position="395"/>
        <end position="406"/>
    </location>
</feature>
<dbReference type="InParanoid" id="A0A074Z5V2"/>
<feature type="compositionally biased region" description="Acidic residues" evidence="1">
    <location>
        <begin position="427"/>
        <end position="455"/>
    </location>
</feature>
<dbReference type="HOGENOM" id="CLU_030892_0_0_1"/>
<evidence type="ECO:0000256" key="1">
    <source>
        <dbReference type="SAM" id="MobiDB-lite"/>
    </source>
</evidence>
<feature type="compositionally biased region" description="Polar residues" evidence="1">
    <location>
        <begin position="240"/>
        <end position="251"/>
    </location>
</feature>
<dbReference type="EMBL" id="KL584762">
    <property type="protein sequence ID" value="KEQ94331.1"/>
    <property type="molecule type" value="Genomic_DNA"/>
</dbReference>
<dbReference type="RefSeq" id="XP_013342755.1">
    <property type="nucleotide sequence ID" value="XM_013487301.1"/>
</dbReference>
<dbReference type="GO" id="GO:0016593">
    <property type="term" value="C:Cdc73/Paf1 complex"/>
    <property type="evidence" value="ECO:0007669"/>
    <property type="project" value="InterPro"/>
</dbReference>
<evidence type="ECO:0000313" key="2">
    <source>
        <dbReference type="EMBL" id="KEQ94331.1"/>
    </source>
</evidence>
<gene>
    <name evidence="2" type="ORF">AUEXF2481DRAFT_5824</name>
</gene>
<feature type="compositionally biased region" description="Basic and acidic residues" evidence="1">
    <location>
        <begin position="103"/>
        <end position="118"/>
    </location>
</feature>
<feature type="region of interest" description="Disordered" evidence="1">
    <location>
        <begin position="232"/>
        <end position="255"/>
    </location>
</feature>